<keyword evidence="1" id="KW-0479">Metal-binding</keyword>
<evidence type="ECO:0000256" key="5">
    <source>
        <dbReference type="SAM" id="MobiDB-lite"/>
    </source>
</evidence>
<gene>
    <name evidence="8" type="ORF">AB1Y20_001515</name>
</gene>
<evidence type="ECO:0000256" key="6">
    <source>
        <dbReference type="SAM" id="Phobius"/>
    </source>
</evidence>
<proteinExistence type="predicted"/>
<dbReference type="GO" id="GO:0016567">
    <property type="term" value="P:protein ubiquitination"/>
    <property type="evidence" value="ECO:0007669"/>
    <property type="project" value="TreeGrafter"/>
</dbReference>
<feature type="region of interest" description="Disordered" evidence="5">
    <location>
        <begin position="219"/>
        <end position="248"/>
    </location>
</feature>
<accession>A0AB34K8W3</accession>
<dbReference type="EMBL" id="JBGBPQ010000001">
    <property type="protein sequence ID" value="KAL1530615.1"/>
    <property type="molecule type" value="Genomic_DNA"/>
</dbReference>
<evidence type="ECO:0000259" key="7">
    <source>
        <dbReference type="PROSITE" id="PS50089"/>
    </source>
</evidence>
<evidence type="ECO:0000256" key="2">
    <source>
        <dbReference type="ARBA" id="ARBA00022771"/>
    </source>
</evidence>
<dbReference type="InterPro" id="IPR001841">
    <property type="entry name" value="Znf_RING"/>
</dbReference>
<dbReference type="PANTHER" id="PTHR45969:SF81">
    <property type="entry name" value="OS08G0157400 PROTEIN"/>
    <property type="match status" value="1"/>
</dbReference>
<comment type="caution">
    <text evidence="8">The sequence shown here is derived from an EMBL/GenBank/DDBJ whole genome shotgun (WGS) entry which is preliminary data.</text>
</comment>
<evidence type="ECO:0000313" key="8">
    <source>
        <dbReference type="EMBL" id="KAL1530615.1"/>
    </source>
</evidence>
<name>A0AB34K8W3_PRYPA</name>
<evidence type="ECO:0000256" key="1">
    <source>
        <dbReference type="ARBA" id="ARBA00022723"/>
    </source>
</evidence>
<reference evidence="8 9" key="1">
    <citation type="journal article" date="2024" name="Science">
        <title>Giant polyketide synthase enzymes in the biosynthesis of giant marine polyether toxins.</title>
        <authorList>
            <person name="Fallon T.R."/>
            <person name="Shende V.V."/>
            <person name="Wierzbicki I.H."/>
            <person name="Pendleton A.L."/>
            <person name="Watervoot N.F."/>
            <person name="Auber R.P."/>
            <person name="Gonzalez D.J."/>
            <person name="Wisecaver J.H."/>
            <person name="Moore B.S."/>
        </authorList>
    </citation>
    <scope>NUCLEOTIDE SEQUENCE [LARGE SCALE GENOMIC DNA]</scope>
    <source>
        <strain evidence="8 9">12B1</strain>
    </source>
</reference>
<protein>
    <recommendedName>
        <fullName evidence="7">RING-type domain-containing protein</fullName>
    </recommendedName>
</protein>
<feature type="transmembrane region" description="Helical" evidence="6">
    <location>
        <begin position="17"/>
        <end position="39"/>
    </location>
</feature>
<keyword evidence="6" id="KW-0812">Transmembrane</keyword>
<dbReference type="InterPro" id="IPR013083">
    <property type="entry name" value="Znf_RING/FYVE/PHD"/>
</dbReference>
<dbReference type="PANTHER" id="PTHR45969">
    <property type="entry name" value="RING ZINC FINGER PROTEIN-RELATED"/>
    <property type="match status" value="1"/>
</dbReference>
<keyword evidence="6" id="KW-0472">Membrane</keyword>
<evidence type="ECO:0000313" key="9">
    <source>
        <dbReference type="Proteomes" id="UP001515480"/>
    </source>
</evidence>
<dbReference type="SUPFAM" id="SSF57850">
    <property type="entry name" value="RING/U-box"/>
    <property type="match status" value="1"/>
</dbReference>
<sequence length="248" mass="26727">MERAEEQRDESQLADEAAVSVLLLAFAIFSGLTGFMLLFRRYAERQRQLGRTSMCFGCVELGEATVANGARNVGVATARSPESMSHRRREQLEESSVAALELLPVDQFRAITPDEVECSLCMVALQELEAVKKLPCGHMFHVQCVDRWLIQTQKHQRRRCPLCNAEPITAMQVVCPPGVSTGDTIQLKQPNGVFNVTVPAGVRPGGVFHLHLPAAVLGTPSGSDDASQPVANAQPAASASASESPSSC</sequence>
<feature type="domain" description="RING-type" evidence="7">
    <location>
        <begin position="118"/>
        <end position="164"/>
    </location>
</feature>
<dbReference type="CDD" id="cd16448">
    <property type="entry name" value="RING-H2"/>
    <property type="match status" value="1"/>
</dbReference>
<organism evidence="8 9">
    <name type="scientific">Prymnesium parvum</name>
    <name type="common">Toxic golden alga</name>
    <dbReference type="NCBI Taxonomy" id="97485"/>
    <lineage>
        <taxon>Eukaryota</taxon>
        <taxon>Haptista</taxon>
        <taxon>Haptophyta</taxon>
        <taxon>Prymnesiophyceae</taxon>
        <taxon>Prymnesiales</taxon>
        <taxon>Prymnesiaceae</taxon>
        <taxon>Prymnesium</taxon>
    </lineage>
</organism>
<dbReference type="GO" id="GO:0008270">
    <property type="term" value="F:zinc ion binding"/>
    <property type="evidence" value="ECO:0007669"/>
    <property type="project" value="UniProtKB-KW"/>
</dbReference>
<dbReference type="AlphaFoldDB" id="A0AB34K8W3"/>
<keyword evidence="3" id="KW-0862">Zinc</keyword>
<dbReference type="GO" id="GO:0061630">
    <property type="term" value="F:ubiquitin protein ligase activity"/>
    <property type="evidence" value="ECO:0007669"/>
    <property type="project" value="TreeGrafter"/>
</dbReference>
<dbReference type="Pfam" id="PF13639">
    <property type="entry name" value="zf-RING_2"/>
    <property type="match status" value="1"/>
</dbReference>
<feature type="compositionally biased region" description="Low complexity" evidence="5">
    <location>
        <begin position="226"/>
        <end position="248"/>
    </location>
</feature>
<dbReference type="PROSITE" id="PS50089">
    <property type="entry name" value="ZF_RING_2"/>
    <property type="match status" value="1"/>
</dbReference>
<dbReference type="Proteomes" id="UP001515480">
    <property type="component" value="Unassembled WGS sequence"/>
</dbReference>
<evidence type="ECO:0000256" key="3">
    <source>
        <dbReference type="ARBA" id="ARBA00022833"/>
    </source>
</evidence>
<dbReference type="Gene3D" id="3.30.40.10">
    <property type="entry name" value="Zinc/RING finger domain, C3HC4 (zinc finger)"/>
    <property type="match status" value="1"/>
</dbReference>
<keyword evidence="6" id="KW-1133">Transmembrane helix</keyword>
<evidence type="ECO:0000256" key="4">
    <source>
        <dbReference type="PROSITE-ProRule" id="PRU00175"/>
    </source>
</evidence>
<keyword evidence="9" id="KW-1185">Reference proteome</keyword>
<dbReference type="SMART" id="SM00184">
    <property type="entry name" value="RING"/>
    <property type="match status" value="1"/>
</dbReference>
<keyword evidence="2 4" id="KW-0863">Zinc-finger</keyword>